<feature type="compositionally biased region" description="Basic residues" evidence="1">
    <location>
        <begin position="216"/>
        <end position="233"/>
    </location>
</feature>
<feature type="region of interest" description="Disordered" evidence="1">
    <location>
        <begin position="199"/>
        <end position="282"/>
    </location>
</feature>
<dbReference type="EMBL" id="JAAAJA010000593">
    <property type="protein sequence ID" value="KAG0251447.1"/>
    <property type="molecule type" value="Genomic_DNA"/>
</dbReference>
<evidence type="ECO:0000313" key="4">
    <source>
        <dbReference type="EMBL" id="KAG0251447.1"/>
    </source>
</evidence>
<dbReference type="PROSITE" id="PS50188">
    <property type="entry name" value="B302_SPRY"/>
    <property type="match status" value="1"/>
</dbReference>
<dbReference type="Pfam" id="PF00622">
    <property type="entry name" value="SPRY"/>
    <property type="match status" value="1"/>
</dbReference>
<evidence type="ECO:0000256" key="1">
    <source>
        <dbReference type="SAM" id="MobiDB-lite"/>
    </source>
</evidence>
<dbReference type="Pfam" id="PF10607">
    <property type="entry name" value="CTLH"/>
    <property type="match status" value="1"/>
</dbReference>
<evidence type="ECO:0008006" key="6">
    <source>
        <dbReference type="Google" id="ProtNLM"/>
    </source>
</evidence>
<dbReference type="SMART" id="SM00757">
    <property type="entry name" value="CRA"/>
    <property type="match status" value="1"/>
</dbReference>
<dbReference type="OrthoDB" id="25503at2759"/>
<feature type="compositionally biased region" description="Basic and acidic residues" evidence="1">
    <location>
        <begin position="1"/>
        <end position="18"/>
    </location>
</feature>
<keyword evidence="5" id="KW-1185">Reference proteome</keyword>
<dbReference type="Proteomes" id="UP000726737">
    <property type="component" value="Unassembled WGS sequence"/>
</dbReference>
<proteinExistence type="predicted"/>
<gene>
    <name evidence="4" type="ORF">BG011_007601</name>
</gene>
<reference evidence="4" key="1">
    <citation type="journal article" date="2020" name="Fungal Divers.">
        <title>Resolving the Mortierellaceae phylogeny through synthesis of multi-gene phylogenetics and phylogenomics.</title>
        <authorList>
            <person name="Vandepol N."/>
            <person name="Liber J."/>
            <person name="Desiro A."/>
            <person name="Na H."/>
            <person name="Kennedy M."/>
            <person name="Barry K."/>
            <person name="Grigoriev I.V."/>
            <person name="Miller A.N."/>
            <person name="O'Donnell K."/>
            <person name="Stajich J.E."/>
            <person name="Bonito G."/>
        </authorList>
    </citation>
    <scope>NUCLEOTIDE SEQUENCE</scope>
    <source>
        <strain evidence="4">KOD948</strain>
    </source>
</reference>
<dbReference type="InterPro" id="IPR003877">
    <property type="entry name" value="SPRY_dom"/>
</dbReference>
<sequence length="754" mass="83344">MSQREREQPARSASHEDHEEYSDTEADQTHNPILSQRRPLPSLFNSSSSLSSSASISTSALTPSATVGDGTEAEAETETDINANENSSSDAIATTDSIWPSVSDRGVVSLSALSSARRYPQLPLRTAQHRILQHHYLRRPHIPLPEREDSSRPRTITFGTLKKASMANRSPTSGVAGKMSKMAVLPSYLLHTTFVQHFQPEGSAHDNTNNAPTERLKRRRLHFDSYRRRHHRHYQDSDSSCGDSSSSGSSSSGSESGHSAHENESGTTTPTRAQRPLRYQLPSRWSNVDKTEKTMLSEDDLQVHYIGPGAVDSDAAAIRTNRPIPPQCGVYYFEVFVKSKGQQGYIGVGVCNSSVELGRLPGWELDSWGYHGDDGNIFGGCGNGRPFGPVFTTGDMIGCGINFRDMSLFYTLNGDYLGVAFRDLRGSLYPTVGMRTTGEVVEANFGQQKFMFDIESYVKEQKVDAWQVLEDKLQRVGEEKNQVGALSQSLSQLVLSYMIHHGYSETARQFSSDLIPAMSKRKSTEGSSASGANDIDSYPLVVDTERRKVIRNAIMSGDIDMALELLDQHYPTVMTGHEETVLQLRCRKFIEMVAATSVPRQTSGTLKPKKEQDTEMQDSEPAEMMDVDQDVLMNQNKAENVELEGLGALTDVIQYGQLLHQQYKDNRRQSVQDLLVETFSVLAYSDIANHVGCAPITREKVAESVNAAILASQNLPTTAPLETVYRQTSVVLNELTRQGAGEAAFFDLAKDCME</sequence>
<dbReference type="InterPro" id="IPR050618">
    <property type="entry name" value="Ubq-SigPath_Reg"/>
</dbReference>
<dbReference type="InterPro" id="IPR013144">
    <property type="entry name" value="CRA_dom"/>
</dbReference>
<feature type="compositionally biased region" description="Low complexity" evidence="1">
    <location>
        <begin position="237"/>
        <end position="257"/>
    </location>
</feature>
<accession>A0A9P6PPS9</accession>
<dbReference type="InterPro" id="IPR013320">
    <property type="entry name" value="ConA-like_dom_sf"/>
</dbReference>
<dbReference type="InterPro" id="IPR006594">
    <property type="entry name" value="LisH"/>
</dbReference>
<evidence type="ECO:0000259" key="3">
    <source>
        <dbReference type="PROSITE" id="PS50897"/>
    </source>
</evidence>
<dbReference type="InterPro" id="IPR024964">
    <property type="entry name" value="CTLH/CRA"/>
</dbReference>
<dbReference type="PANTHER" id="PTHR12864">
    <property type="entry name" value="RAN BINDING PROTEIN 9-RELATED"/>
    <property type="match status" value="1"/>
</dbReference>
<dbReference type="SMART" id="SM00449">
    <property type="entry name" value="SPRY"/>
    <property type="match status" value="1"/>
</dbReference>
<dbReference type="Gene3D" id="2.60.120.920">
    <property type="match status" value="1"/>
</dbReference>
<dbReference type="PROSITE" id="PS50897">
    <property type="entry name" value="CTLH"/>
    <property type="match status" value="1"/>
</dbReference>
<feature type="region of interest" description="Disordered" evidence="1">
    <location>
        <begin position="1"/>
        <end position="89"/>
    </location>
</feature>
<dbReference type="SMART" id="SM00668">
    <property type="entry name" value="CTLH"/>
    <property type="match status" value="1"/>
</dbReference>
<dbReference type="InterPro" id="IPR001870">
    <property type="entry name" value="B30.2/SPRY"/>
</dbReference>
<feature type="domain" description="CTLH" evidence="3">
    <location>
        <begin position="543"/>
        <end position="600"/>
    </location>
</feature>
<dbReference type="SUPFAM" id="SSF49899">
    <property type="entry name" value="Concanavalin A-like lectins/glucanases"/>
    <property type="match status" value="1"/>
</dbReference>
<protein>
    <recommendedName>
        <fullName evidence="6">SPRY-domain-containing protein</fullName>
    </recommendedName>
</protein>
<dbReference type="InterPro" id="IPR035782">
    <property type="entry name" value="SPRY_RanBP9/10"/>
</dbReference>
<dbReference type="InterPro" id="IPR043136">
    <property type="entry name" value="B30.2/SPRY_sf"/>
</dbReference>
<dbReference type="CDD" id="cd12909">
    <property type="entry name" value="SPRY_RanBP9_10"/>
    <property type="match status" value="1"/>
</dbReference>
<dbReference type="AlphaFoldDB" id="A0A9P6PPS9"/>
<name>A0A9P6PPS9_9FUNG</name>
<dbReference type="PROSITE" id="PS50896">
    <property type="entry name" value="LISH"/>
    <property type="match status" value="1"/>
</dbReference>
<dbReference type="InterPro" id="IPR006595">
    <property type="entry name" value="CTLH_C"/>
</dbReference>
<evidence type="ECO:0000313" key="5">
    <source>
        <dbReference type="Proteomes" id="UP000726737"/>
    </source>
</evidence>
<evidence type="ECO:0000259" key="2">
    <source>
        <dbReference type="PROSITE" id="PS50188"/>
    </source>
</evidence>
<feature type="compositionally biased region" description="Low complexity" evidence="1">
    <location>
        <begin position="39"/>
        <end position="66"/>
    </location>
</feature>
<feature type="domain" description="B30.2/SPRY" evidence="2">
    <location>
        <begin position="263"/>
        <end position="450"/>
    </location>
</feature>
<organism evidence="4 5">
    <name type="scientific">Mortierella polycephala</name>
    <dbReference type="NCBI Taxonomy" id="41804"/>
    <lineage>
        <taxon>Eukaryota</taxon>
        <taxon>Fungi</taxon>
        <taxon>Fungi incertae sedis</taxon>
        <taxon>Mucoromycota</taxon>
        <taxon>Mortierellomycotina</taxon>
        <taxon>Mortierellomycetes</taxon>
        <taxon>Mortierellales</taxon>
        <taxon>Mortierellaceae</taxon>
        <taxon>Mortierella</taxon>
    </lineage>
</organism>
<feature type="region of interest" description="Disordered" evidence="1">
    <location>
        <begin position="600"/>
        <end position="620"/>
    </location>
</feature>
<comment type="caution">
    <text evidence="4">The sequence shown here is derived from an EMBL/GenBank/DDBJ whole genome shotgun (WGS) entry which is preliminary data.</text>
</comment>